<name>A0A380WKZ1_AMIAI</name>
<dbReference type="OrthoDB" id="980409at2"/>
<dbReference type="Proteomes" id="UP000254701">
    <property type="component" value="Unassembled WGS sequence"/>
</dbReference>
<dbReference type="AlphaFoldDB" id="A0A380WKZ1"/>
<gene>
    <name evidence="2" type="ORF">NCTC10684_02645</name>
</gene>
<evidence type="ECO:0000259" key="1">
    <source>
        <dbReference type="Pfam" id="PF20557"/>
    </source>
</evidence>
<evidence type="ECO:0000313" key="2">
    <source>
        <dbReference type="EMBL" id="SUU89405.1"/>
    </source>
</evidence>
<feature type="domain" description="Putative DnaT-like" evidence="1">
    <location>
        <begin position="4"/>
        <end position="148"/>
    </location>
</feature>
<accession>A0A380WKZ1</accession>
<proteinExistence type="predicted"/>
<dbReference type="EMBL" id="UFSM01000001">
    <property type="protein sequence ID" value="SUU89405.1"/>
    <property type="molecule type" value="Genomic_DNA"/>
</dbReference>
<protein>
    <recommendedName>
        <fullName evidence="1">Putative DnaT-like domain-containing protein</fullName>
    </recommendedName>
</protein>
<sequence length="158" mass="16081">MAGYGTNEGFTAYATAAGYTVPAGDIGAARQRGSTYVDGTYGARFSGLPTGGVEQERAWPRTGATAYGSALASDIIPVRVVNASYEAALLELQSPGSLSAVVSGSSLVKREKVEGAVEVEYAVSDKTDLAVAARPLVSVIDGMLAPLLTVALPGILVV</sequence>
<dbReference type="RefSeq" id="WP_115731578.1">
    <property type="nucleotide sequence ID" value="NZ_BAAAVY010000002.1"/>
</dbReference>
<dbReference type="InterPro" id="IPR046787">
    <property type="entry name" value="DnaT_2"/>
</dbReference>
<dbReference type="Pfam" id="PF20557">
    <property type="entry name" value="DnaT_2"/>
    <property type="match status" value="1"/>
</dbReference>
<evidence type="ECO:0000313" key="3">
    <source>
        <dbReference type="Proteomes" id="UP000254701"/>
    </source>
</evidence>
<organism evidence="2 3">
    <name type="scientific">Aminobacter aminovorans</name>
    <name type="common">Chelatobacter heintzii</name>
    <dbReference type="NCBI Taxonomy" id="83263"/>
    <lineage>
        <taxon>Bacteria</taxon>
        <taxon>Pseudomonadati</taxon>
        <taxon>Pseudomonadota</taxon>
        <taxon>Alphaproteobacteria</taxon>
        <taxon>Hyphomicrobiales</taxon>
        <taxon>Phyllobacteriaceae</taxon>
        <taxon>Aminobacter</taxon>
    </lineage>
</organism>
<reference evidence="2 3" key="1">
    <citation type="submission" date="2018-06" db="EMBL/GenBank/DDBJ databases">
        <authorList>
            <consortium name="Pathogen Informatics"/>
            <person name="Doyle S."/>
        </authorList>
    </citation>
    <scope>NUCLEOTIDE SEQUENCE [LARGE SCALE GENOMIC DNA]</scope>
    <source>
        <strain evidence="2 3">NCTC10684</strain>
    </source>
</reference>